<dbReference type="EMBL" id="QSEF01000012">
    <property type="protein sequence ID" value="RGZ48014.1"/>
    <property type="molecule type" value="Genomic_DNA"/>
</dbReference>
<evidence type="ECO:0000313" key="8">
    <source>
        <dbReference type="EMBL" id="RGN53681.1"/>
    </source>
</evidence>
<dbReference type="EMBL" id="WNCR01000003">
    <property type="protein sequence ID" value="MTU29250.1"/>
    <property type="molecule type" value="Genomic_DNA"/>
</dbReference>
<dbReference type="EMBL" id="WNDA01000011">
    <property type="protein sequence ID" value="MTU69146.1"/>
    <property type="molecule type" value="Genomic_DNA"/>
</dbReference>
<dbReference type="OrthoDB" id="1100222at2"/>
<reference evidence="11 12" key="1">
    <citation type="submission" date="2018-08" db="EMBL/GenBank/DDBJ databases">
        <title>A genome reference for cultivated species of the human gut microbiota.</title>
        <authorList>
            <person name="Zou Y."/>
            <person name="Xue W."/>
            <person name="Luo G."/>
        </authorList>
    </citation>
    <scope>NUCLEOTIDE SEQUENCE [LARGE SCALE GENOMIC DNA]</scope>
    <source>
        <strain evidence="10 12">AM16-50</strain>
        <strain evidence="9 13">AM50-15</strain>
        <strain evidence="8 11">OM05-11AA</strain>
    </source>
</reference>
<reference evidence="3" key="3">
    <citation type="submission" date="2022-01" db="EMBL/GenBank/DDBJ databases">
        <title>Novel bile acid biosynthetic pathways are enriched in the microbiome of centenarians.</title>
        <authorList>
            <person name="Sato Y."/>
            <person name="Atarashi K."/>
            <person name="Plichta R.D."/>
            <person name="Arai Y."/>
            <person name="Sasajima S."/>
            <person name="Kearney M.S."/>
            <person name="Suda W."/>
            <person name="Takeshita K."/>
            <person name="Sasaki T."/>
            <person name="Okamoto S."/>
            <person name="Skelly N.A."/>
            <person name="Okamura Y."/>
            <person name="Vlamakis H."/>
            <person name="Li Y."/>
            <person name="Tanoue T."/>
            <person name="Takei H."/>
            <person name="Nittono H."/>
            <person name="Narushima S."/>
            <person name="Irie J."/>
            <person name="Itoh H."/>
            <person name="Moriya K."/>
            <person name="Sugiura Y."/>
            <person name="Suematsu M."/>
            <person name="Moritoki N."/>
            <person name="Shibata S."/>
            <person name="Littman R.D."/>
            <person name="Fischbach A.M."/>
            <person name="Uwamino Y."/>
            <person name="Inoue T."/>
            <person name="Honda A."/>
            <person name="Hattori M."/>
            <person name="Murai T."/>
            <person name="Xavier J.R."/>
            <person name="Hirose N."/>
            <person name="Honda K."/>
        </authorList>
    </citation>
    <scope>NUCLEOTIDE SEQUENCE</scope>
    <source>
        <strain evidence="3">CE91-St3</strain>
    </source>
</reference>
<dbReference type="Proteomes" id="UP000261088">
    <property type="component" value="Unassembled WGS sequence"/>
</dbReference>
<proteinExistence type="predicted"/>
<feature type="domain" description="DUF4469" evidence="1">
    <location>
        <begin position="138"/>
        <end position="237"/>
    </location>
</feature>
<dbReference type="Proteomes" id="UP000434916">
    <property type="component" value="Unassembled WGS sequence"/>
</dbReference>
<dbReference type="InterPro" id="IPR027824">
    <property type="entry name" value="DUF4469"/>
</dbReference>
<dbReference type="EMBL" id="WNDD01000001">
    <property type="protein sequence ID" value="MTV00195.1"/>
    <property type="molecule type" value="Genomic_DNA"/>
</dbReference>
<dbReference type="Pfam" id="PF14734">
    <property type="entry name" value="DUF4469"/>
    <property type="match status" value="1"/>
</dbReference>
<evidence type="ECO:0000313" key="16">
    <source>
        <dbReference type="Proteomes" id="UP000448908"/>
    </source>
</evidence>
<dbReference type="Pfam" id="PF14848">
    <property type="entry name" value="HU-DNA_bdg"/>
    <property type="match status" value="1"/>
</dbReference>
<dbReference type="Proteomes" id="UP001055114">
    <property type="component" value="Unassembled WGS sequence"/>
</dbReference>
<name>A0A355VP64_9BACT</name>
<dbReference type="Proteomes" id="UP000437446">
    <property type="component" value="Unassembled WGS sequence"/>
</dbReference>
<evidence type="ECO:0000313" key="3">
    <source>
        <dbReference type="EMBL" id="GKH71427.1"/>
    </source>
</evidence>
<evidence type="ECO:0000259" key="2">
    <source>
        <dbReference type="Pfam" id="PF14848"/>
    </source>
</evidence>
<feature type="domain" description="Bvu-2165-like IHF-HU-like DNA-binding" evidence="2">
    <location>
        <begin position="13"/>
        <end position="129"/>
    </location>
</feature>
<evidence type="ECO:0000313" key="7">
    <source>
        <dbReference type="EMBL" id="MTV00195.1"/>
    </source>
</evidence>
<dbReference type="STRING" id="46503.ERS852463_00480"/>
<evidence type="ECO:0000313" key="12">
    <source>
        <dbReference type="Proteomes" id="UP000283732"/>
    </source>
</evidence>
<dbReference type="EMBL" id="WNCN01000025">
    <property type="protein sequence ID" value="MTU40873.1"/>
    <property type="molecule type" value="Genomic_DNA"/>
</dbReference>
<evidence type="ECO:0000313" key="5">
    <source>
        <dbReference type="EMBL" id="MTU40873.1"/>
    </source>
</evidence>
<keyword evidence="14" id="KW-1185">Reference proteome</keyword>
<evidence type="ECO:0000259" key="1">
    <source>
        <dbReference type="Pfam" id="PF14734"/>
    </source>
</evidence>
<dbReference type="RefSeq" id="WP_005638629.1">
    <property type="nucleotide sequence ID" value="NZ_BAABYG010000001.1"/>
</dbReference>
<dbReference type="Proteomes" id="UP000285173">
    <property type="component" value="Unassembled WGS sequence"/>
</dbReference>
<evidence type="ECO:0000313" key="10">
    <source>
        <dbReference type="EMBL" id="RHH77810.1"/>
    </source>
</evidence>
<evidence type="ECO:0000313" key="11">
    <source>
        <dbReference type="Proteomes" id="UP000261088"/>
    </source>
</evidence>
<evidence type="ECO:0000313" key="17">
    <source>
        <dbReference type="Proteomes" id="UP000482671"/>
    </source>
</evidence>
<protein>
    <submittedName>
        <fullName evidence="4">DUF4469 domain-containing protein</fullName>
    </submittedName>
</protein>
<evidence type="ECO:0000313" key="14">
    <source>
        <dbReference type="Proteomes" id="UP000434916"/>
    </source>
</evidence>
<dbReference type="Proteomes" id="UP000482671">
    <property type="component" value="Unassembled WGS sequence"/>
</dbReference>
<dbReference type="EMBL" id="BQNZ01000001">
    <property type="protein sequence ID" value="GKH71427.1"/>
    <property type="molecule type" value="Genomic_DNA"/>
</dbReference>
<dbReference type="CDD" id="cd12843">
    <property type="entry name" value="Bvu_2165_C_like"/>
    <property type="match status" value="1"/>
</dbReference>
<dbReference type="Proteomes" id="UP000283732">
    <property type="component" value="Unassembled WGS sequence"/>
</dbReference>
<sequence>MALNEPKMRSITGKLVANKLTERDDDFSFNVTYQANRSVKDLCKLAATNSKFTASELESAYNDLMAQAKIELYNASTVEFGFANNSLGVDGPFIGPDAKFDPSVNNVTLRCSPRIEFKEDLKNISVIVAGTEEGLPTITKVVDVATGSENLRITPGGGLNGEGNRVKITGSEGQTVGFFFVSDTDKTEIPVPVSALLRNDPSFFSFIIPQLNKGAYYLEVATQASTNSKKLLKEPRRNRFPYPLYVGNIPGEEERPGEL</sequence>
<dbReference type="Gene3D" id="2.70.50.70">
    <property type="match status" value="1"/>
</dbReference>
<evidence type="ECO:0000313" key="9">
    <source>
        <dbReference type="EMBL" id="RGZ48014.1"/>
    </source>
</evidence>
<reference evidence="14 15" key="2">
    <citation type="journal article" date="2019" name="Nat. Med.">
        <title>A library of human gut bacterial isolates paired with longitudinal multiomics data enables mechanistic microbiome research.</title>
        <authorList>
            <person name="Poyet M."/>
            <person name="Groussin M."/>
            <person name="Gibbons S.M."/>
            <person name="Avila-Pacheco J."/>
            <person name="Jiang X."/>
            <person name="Kearney S.M."/>
            <person name="Perrotta A.R."/>
            <person name="Berdy B."/>
            <person name="Zhao S."/>
            <person name="Lieberman T.D."/>
            <person name="Swanson P.K."/>
            <person name="Smith M."/>
            <person name="Roesemann S."/>
            <person name="Alexander J.E."/>
            <person name="Rich S.A."/>
            <person name="Livny J."/>
            <person name="Vlamakis H."/>
            <person name="Clish C."/>
            <person name="Bullock K."/>
            <person name="Deik A."/>
            <person name="Scott J."/>
            <person name="Pierce K.A."/>
            <person name="Xavier R.J."/>
            <person name="Alm E.J."/>
        </authorList>
    </citation>
    <scope>NUCLEOTIDE SEQUENCE [LARGE SCALE GENOMIC DNA]</scope>
    <source>
        <strain evidence="7 17">BIOML-A11</strain>
        <strain evidence="6 16">BIOML-A16</strain>
        <strain evidence="4 15">BIOML-A25</strain>
        <strain evidence="5 14">BIOML-A29</strain>
    </source>
</reference>
<dbReference type="InterPro" id="IPR049893">
    <property type="entry name" value="Bvu_2165-like_IHF-HU-DNA_bdg"/>
</dbReference>
<organism evidence="3 18">
    <name type="scientific">Parabacteroides merdae</name>
    <dbReference type="NCBI Taxonomy" id="46503"/>
    <lineage>
        <taxon>Bacteria</taxon>
        <taxon>Pseudomonadati</taxon>
        <taxon>Bacteroidota</taxon>
        <taxon>Bacteroidia</taxon>
        <taxon>Bacteroidales</taxon>
        <taxon>Tannerellaceae</taxon>
        <taxon>Parabacteroides</taxon>
    </lineage>
</organism>
<evidence type="ECO:0000313" key="15">
    <source>
        <dbReference type="Proteomes" id="UP000437446"/>
    </source>
</evidence>
<accession>A0A355VP64</accession>
<dbReference type="EMBL" id="QSUP01000002">
    <property type="protein sequence ID" value="RGN53681.1"/>
    <property type="molecule type" value="Genomic_DNA"/>
</dbReference>
<evidence type="ECO:0000313" key="6">
    <source>
        <dbReference type="EMBL" id="MTU69146.1"/>
    </source>
</evidence>
<gene>
    <name evidence="3" type="ORF">CE91St3_12900</name>
    <name evidence="10" type="ORF">DW191_09690</name>
    <name evidence="9" type="ORF">DW986_09735</name>
    <name evidence="8" type="ORF">DXB61_02085</name>
    <name evidence="4" type="ORF">GMD66_08460</name>
    <name evidence="5" type="ORF">GMD82_15740</name>
    <name evidence="6" type="ORF">GMD92_08675</name>
    <name evidence="7" type="ORF">GME02_00625</name>
</gene>
<dbReference type="EMBL" id="QRKC01000003">
    <property type="protein sequence ID" value="RHH77810.1"/>
    <property type="molecule type" value="Genomic_DNA"/>
</dbReference>
<evidence type="ECO:0000313" key="4">
    <source>
        <dbReference type="EMBL" id="MTU29250.1"/>
    </source>
</evidence>
<dbReference type="AlphaFoldDB" id="A0A355VP64"/>
<dbReference type="GeneID" id="49205289"/>
<evidence type="ECO:0000313" key="13">
    <source>
        <dbReference type="Proteomes" id="UP000285173"/>
    </source>
</evidence>
<comment type="caution">
    <text evidence="3">The sequence shown here is derived from an EMBL/GenBank/DDBJ whole genome shotgun (WGS) entry which is preliminary data.</text>
</comment>
<dbReference type="Proteomes" id="UP000448908">
    <property type="component" value="Unassembled WGS sequence"/>
</dbReference>
<evidence type="ECO:0000313" key="18">
    <source>
        <dbReference type="Proteomes" id="UP001055114"/>
    </source>
</evidence>